<dbReference type="AlphaFoldDB" id="A0A6I9XJD9"/>
<proteinExistence type="predicted"/>
<evidence type="ECO:0000313" key="3">
    <source>
        <dbReference type="RefSeq" id="XP_011645823.1"/>
    </source>
</evidence>
<evidence type="ECO:0000313" key="2">
    <source>
        <dbReference type="Proteomes" id="UP000504615"/>
    </source>
</evidence>
<evidence type="ECO:0000256" key="1">
    <source>
        <dbReference type="SAM" id="MobiDB-lite"/>
    </source>
</evidence>
<gene>
    <name evidence="3" type="primary">LOC105432620</name>
</gene>
<feature type="region of interest" description="Disordered" evidence="1">
    <location>
        <begin position="1"/>
        <end position="26"/>
    </location>
</feature>
<organism evidence="2 3">
    <name type="scientific">Pogonomyrmex barbatus</name>
    <name type="common">red harvester ant</name>
    <dbReference type="NCBI Taxonomy" id="144034"/>
    <lineage>
        <taxon>Eukaryota</taxon>
        <taxon>Metazoa</taxon>
        <taxon>Ecdysozoa</taxon>
        <taxon>Arthropoda</taxon>
        <taxon>Hexapoda</taxon>
        <taxon>Insecta</taxon>
        <taxon>Pterygota</taxon>
        <taxon>Neoptera</taxon>
        <taxon>Endopterygota</taxon>
        <taxon>Hymenoptera</taxon>
        <taxon>Apocrita</taxon>
        <taxon>Aculeata</taxon>
        <taxon>Formicoidea</taxon>
        <taxon>Formicidae</taxon>
        <taxon>Myrmicinae</taxon>
        <taxon>Pogonomyrmex</taxon>
    </lineage>
</organism>
<reference evidence="3" key="1">
    <citation type="submission" date="2025-08" db="UniProtKB">
        <authorList>
            <consortium name="RefSeq"/>
        </authorList>
    </citation>
    <scope>IDENTIFICATION</scope>
</reference>
<feature type="region of interest" description="Disordered" evidence="1">
    <location>
        <begin position="100"/>
        <end position="120"/>
    </location>
</feature>
<dbReference type="Proteomes" id="UP000504615">
    <property type="component" value="Unplaced"/>
</dbReference>
<sequence>MRAAASRRMKSTQRGIKPRARAATRKQIAKLRLDRELMKHGNDDGGGGDGASHDVGVDALRGVDVGVTRIVLFTGRPSGLSLRSLPPLRARTGIPAGAREIPHGFRSLCSSRHPLRPPDY</sequence>
<dbReference type="RefSeq" id="XP_011645823.1">
    <property type="nucleotide sequence ID" value="XM_011647521.2"/>
</dbReference>
<protein>
    <submittedName>
        <fullName evidence="3">Uncharacterized protein LOC105432620</fullName>
    </submittedName>
</protein>
<name>A0A6I9XJD9_9HYME</name>
<dbReference type="KEGG" id="pbar:105432620"/>
<keyword evidence="2" id="KW-1185">Reference proteome</keyword>
<dbReference type="GeneID" id="105432620"/>
<accession>A0A6I9XJD9</accession>